<feature type="region of interest" description="Disordered" evidence="1">
    <location>
        <begin position="173"/>
        <end position="214"/>
    </location>
</feature>
<organism evidence="2 3">
    <name type="scientific">Melipona bicolor</name>
    <dbReference type="NCBI Taxonomy" id="60889"/>
    <lineage>
        <taxon>Eukaryota</taxon>
        <taxon>Metazoa</taxon>
        <taxon>Ecdysozoa</taxon>
        <taxon>Arthropoda</taxon>
        <taxon>Hexapoda</taxon>
        <taxon>Insecta</taxon>
        <taxon>Pterygota</taxon>
        <taxon>Neoptera</taxon>
        <taxon>Endopterygota</taxon>
        <taxon>Hymenoptera</taxon>
        <taxon>Apocrita</taxon>
        <taxon>Aculeata</taxon>
        <taxon>Apoidea</taxon>
        <taxon>Anthophila</taxon>
        <taxon>Apidae</taxon>
        <taxon>Melipona</taxon>
    </lineage>
</organism>
<proteinExistence type="predicted"/>
<feature type="compositionally biased region" description="Basic and acidic residues" evidence="1">
    <location>
        <begin position="185"/>
        <end position="195"/>
    </location>
</feature>
<feature type="compositionally biased region" description="Basic and acidic residues" evidence="1">
    <location>
        <begin position="117"/>
        <end position="133"/>
    </location>
</feature>
<keyword evidence="3" id="KW-1185">Reference proteome</keyword>
<dbReference type="EMBL" id="JAHYIQ010000001">
    <property type="protein sequence ID" value="KAK1137803.1"/>
    <property type="molecule type" value="Genomic_DNA"/>
</dbReference>
<protein>
    <submittedName>
        <fullName evidence="2">Uncharacterized protein</fullName>
    </submittedName>
</protein>
<evidence type="ECO:0000256" key="1">
    <source>
        <dbReference type="SAM" id="MobiDB-lite"/>
    </source>
</evidence>
<feature type="region of interest" description="Disordered" evidence="1">
    <location>
        <begin position="1"/>
        <end position="160"/>
    </location>
</feature>
<gene>
    <name evidence="2" type="ORF">K0M31_002297</name>
</gene>
<accession>A0AA40GH83</accession>
<evidence type="ECO:0000313" key="2">
    <source>
        <dbReference type="EMBL" id="KAK1137803.1"/>
    </source>
</evidence>
<dbReference type="Proteomes" id="UP001177670">
    <property type="component" value="Unassembled WGS sequence"/>
</dbReference>
<feature type="compositionally biased region" description="Basic and acidic residues" evidence="1">
    <location>
        <begin position="89"/>
        <end position="109"/>
    </location>
</feature>
<comment type="caution">
    <text evidence="2">The sequence shown here is derived from an EMBL/GenBank/DDBJ whole genome shotgun (WGS) entry which is preliminary data.</text>
</comment>
<dbReference type="AlphaFoldDB" id="A0AA40GH83"/>
<reference evidence="2" key="1">
    <citation type="submission" date="2021-10" db="EMBL/GenBank/DDBJ databases">
        <title>Melipona bicolor Genome sequencing and assembly.</title>
        <authorList>
            <person name="Araujo N.S."/>
            <person name="Arias M.C."/>
        </authorList>
    </citation>
    <scope>NUCLEOTIDE SEQUENCE</scope>
    <source>
        <strain evidence="2">USP_2M_L1-L4_2017</strain>
        <tissue evidence="2">Whole body</tissue>
    </source>
</reference>
<name>A0AA40GH83_9HYME</name>
<sequence>MKLGREQGIDNREDMRLTQTRCSAAKLVGKRRESATNDEDAKHDRWQCDEPESRDPRPGHLLSRAGAVSPIQLGREDTGKAGKASWTDWRVEENRWSKEARCEKADRGHVSATSTVEHARAKGEEHEPREQTRGRASARRGNRQRGEERKRRTTRGKQTVLRQFWHCYQHERLSANPGAAPPLLCEEKNGEREGQRGASLEEEESESGGEGVYS</sequence>
<feature type="compositionally biased region" description="Basic and acidic residues" evidence="1">
    <location>
        <begin position="30"/>
        <end position="58"/>
    </location>
</feature>
<evidence type="ECO:0000313" key="3">
    <source>
        <dbReference type="Proteomes" id="UP001177670"/>
    </source>
</evidence>
<feature type="compositionally biased region" description="Basic and acidic residues" evidence="1">
    <location>
        <begin position="1"/>
        <end position="16"/>
    </location>
</feature>